<keyword evidence="4" id="KW-1185">Reference proteome</keyword>
<dbReference type="InterPro" id="IPR000700">
    <property type="entry name" value="PAS-assoc_C"/>
</dbReference>
<feature type="domain" description="PAC" evidence="2">
    <location>
        <begin position="348"/>
        <end position="402"/>
    </location>
</feature>
<dbReference type="EMBL" id="CP003600">
    <property type="protein sequence ID" value="AFY96525.1"/>
    <property type="molecule type" value="Genomic_DNA"/>
</dbReference>
<dbReference type="NCBIfam" id="TIGR00229">
    <property type="entry name" value="sensory_box"/>
    <property type="match status" value="3"/>
</dbReference>
<dbReference type="HOGENOM" id="CLU_595421_0_0_3"/>
<dbReference type="Pfam" id="PF13426">
    <property type="entry name" value="PAS_9"/>
    <property type="match status" value="1"/>
</dbReference>
<dbReference type="PROSITE" id="PS50112">
    <property type="entry name" value="PAS"/>
    <property type="match status" value="3"/>
</dbReference>
<dbReference type="InterPro" id="IPR052155">
    <property type="entry name" value="Biofilm_reg_signaling"/>
</dbReference>
<dbReference type="CDD" id="cd00082">
    <property type="entry name" value="HisKA"/>
    <property type="match status" value="1"/>
</dbReference>
<dbReference type="Proteomes" id="UP000010366">
    <property type="component" value="Chromosome"/>
</dbReference>
<feature type="domain" description="PAS" evidence="1">
    <location>
        <begin position="153"/>
        <end position="211"/>
    </location>
</feature>
<dbReference type="GO" id="GO:0006355">
    <property type="term" value="P:regulation of DNA-templated transcription"/>
    <property type="evidence" value="ECO:0007669"/>
    <property type="project" value="InterPro"/>
</dbReference>
<dbReference type="STRING" id="1173020.Cha6605_5662"/>
<dbReference type="SUPFAM" id="SSF55785">
    <property type="entry name" value="PYP-like sensor domain (PAS domain)"/>
    <property type="match status" value="3"/>
</dbReference>
<sequence>MRSPCCNNLDVLTLALQFQNEEFQKICDLAPCGHHALDLHSIYSYINQSELNMLGYEYDEVVGKICFPDLLTPESKRKLRDNCVKFQERGFIKDLELEMVRKDGSICPVSLSATIVRDDEGNYLISRAVVVDPSERQRGEAGHEEITLMRQNSQDFTDRILDTIPDRISIYSLDERRIVYTNYSLGELLGYPTAEIERMGDRVVDILHHPDEPNPVNAIVGLEYGEIKEFEYRMRHFNGEWRWHYLRSKNFAYHPDGSVSQVLTIVHDITKRKLSEQIMHEQASLLDIAPDAMCVYDLNYQILFWNKGAERLYGWPADDAIRRDARQFDSPDSLARLPEIMEIVLTTGKWEGELTKVTATGQPLSIISRRALVRDTAGNAKSILTVDTDITEKKQLESQFLSAQRLESLGTLASGIAHDLNNIFTPILGIAEVLPLQFPNLDGRTQSLLKILVLQYLMC</sequence>
<feature type="domain" description="PAC" evidence="2">
    <location>
        <begin position="93"/>
        <end position="145"/>
    </location>
</feature>
<dbReference type="KEGG" id="cmp:Cha6605_5662"/>
<dbReference type="InterPro" id="IPR035965">
    <property type="entry name" value="PAS-like_dom_sf"/>
</dbReference>
<reference evidence="3 4" key="1">
    <citation type="submission" date="2012-05" db="EMBL/GenBank/DDBJ databases">
        <title>Finished chromosome of genome of Chamaesiphon sp. PCC 6605.</title>
        <authorList>
            <consortium name="US DOE Joint Genome Institute"/>
            <person name="Gugger M."/>
            <person name="Coursin T."/>
            <person name="Rippka R."/>
            <person name="Tandeau De Marsac N."/>
            <person name="Huntemann M."/>
            <person name="Wei C.-L."/>
            <person name="Han J."/>
            <person name="Detter J.C."/>
            <person name="Han C."/>
            <person name="Tapia R."/>
            <person name="Chen A."/>
            <person name="Kyrpides N."/>
            <person name="Mavromatis K."/>
            <person name="Markowitz V."/>
            <person name="Szeto E."/>
            <person name="Ivanova N."/>
            <person name="Pagani I."/>
            <person name="Pati A."/>
            <person name="Goodwin L."/>
            <person name="Nordberg H.P."/>
            <person name="Cantor M.N."/>
            <person name="Hua S.X."/>
            <person name="Woyke T."/>
            <person name="Kerfeld C.A."/>
        </authorList>
    </citation>
    <scope>NUCLEOTIDE SEQUENCE [LARGE SCALE GENOMIC DNA]</scope>
    <source>
        <strain evidence="4">ATCC 27169 / PCC 6605</strain>
    </source>
</reference>
<dbReference type="GO" id="GO:0000155">
    <property type="term" value="F:phosphorelay sensor kinase activity"/>
    <property type="evidence" value="ECO:0007669"/>
    <property type="project" value="InterPro"/>
</dbReference>
<dbReference type="CDD" id="cd00130">
    <property type="entry name" value="PAS"/>
    <property type="match status" value="3"/>
</dbReference>
<name>K9UNX2_CHAP6</name>
<proteinExistence type="predicted"/>
<feature type="domain" description="PAS" evidence="1">
    <location>
        <begin position="19"/>
        <end position="81"/>
    </location>
</feature>
<dbReference type="AlphaFoldDB" id="K9UNX2"/>
<dbReference type="SMART" id="SM00086">
    <property type="entry name" value="PAC"/>
    <property type="match status" value="3"/>
</dbReference>
<protein>
    <submittedName>
        <fullName evidence="3">PAS domain S-box</fullName>
    </submittedName>
</protein>
<dbReference type="Pfam" id="PF08447">
    <property type="entry name" value="PAS_3"/>
    <property type="match status" value="1"/>
</dbReference>
<gene>
    <name evidence="3" type="ORF">Cha6605_5662</name>
</gene>
<evidence type="ECO:0000259" key="2">
    <source>
        <dbReference type="PROSITE" id="PS50113"/>
    </source>
</evidence>
<evidence type="ECO:0000313" key="3">
    <source>
        <dbReference type="EMBL" id="AFY96525.1"/>
    </source>
</evidence>
<dbReference type="PROSITE" id="PS50113">
    <property type="entry name" value="PAC"/>
    <property type="match status" value="3"/>
</dbReference>
<dbReference type="Gene3D" id="1.10.287.130">
    <property type="match status" value="1"/>
</dbReference>
<feature type="domain" description="PAS" evidence="1">
    <location>
        <begin position="285"/>
        <end position="348"/>
    </location>
</feature>
<dbReference type="InterPro" id="IPR013767">
    <property type="entry name" value="PAS_fold"/>
</dbReference>
<accession>K9UNX2</accession>
<dbReference type="OrthoDB" id="9788063at2"/>
<dbReference type="PANTHER" id="PTHR44757">
    <property type="entry name" value="DIGUANYLATE CYCLASE DGCP"/>
    <property type="match status" value="1"/>
</dbReference>
<dbReference type="InterPro" id="IPR001610">
    <property type="entry name" value="PAC"/>
</dbReference>
<feature type="domain" description="PAC" evidence="2">
    <location>
        <begin position="228"/>
        <end position="281"/>
    </location>
</feature>
<dbReference type="eggNOG" id="COG5000">
    <property type="taxonomic scope" value="Bacteria"/>
</dbReference>
<dbReference type="RefSeq" id="WP_015162603.1">
    <property type="nucleotide sequence ID" value="NC_019697.1"/>
</dbReference>
<dbReference type="InterPro" id="IPR003661">
    <property type="entry name" value="HisK_dim/P_dom"/>
</dbReference>
<dbReference type="Pfam" id="PF00989">
    <property type="entry name" value="PAS"/>
    <property type="match status" value="1"/>
</dbReference>
<dbReference type="eggNOG" id="COG2202">
    <property type="taxonomic scope" value="Bacteria"/>
</dbReference>
<dbReference type="SMART" id="SM00091">
    <property type="entry name" value="PAS"/>
    <property type="match status" value="3"/>
</dbReference>
<evidence type="ECO:0000313" key="4">
    <source>
        <dbReference type="Proteomes" id="UP000010366"/>
    </source>
</evidence>
<evidence type="ECO:0000259" key="1">
    <source>
        <dbReference type="PROSITE" id="PS50112"/>
    </source>
</evidence>
<dbReference type="PANTHER" id="PTHR44757:SF2">
    <property type="entry name" value="BIOFILM ARCHITECTURE MAINTENANCE PROTEIN MBAA"/>
    <property type="match status" value="1"/>
</dbReference>
<organism evidence="3 4">
    <name type="scientific">Chamaesiphon minutus (strain ATCC 27169 / PCC 6605)</name>
    <dbReference type="NCBI Taxonomy" id="1173020"/>
    <lineage>
        <taxon>Bacteria</taxon>
        <taxon>Bacillati</taxon>
        <taxon>Cyanobacteriota</taxon>
        <taxon>Cyanophyceae</taxon>
        <taxon>Gomontiellales</taxon>
        <taxon>Chamaesiphonaceae</taxon>
        <taxon>Chamaesiphon</taxon>
    </lineage>
</organism>
<dbReference type="InterPro" id="IPR000014">
    <property type="entry name" value="PAS"/>
</dbReference>
<dbReference type="Gene3D" id="3.30.450.20">
    <property type="entry name" value="PAS domain"/>
    <property type="match status" value="3"/>
</dbReference>
<dbReference type="InterPro" id="IPR013655">
    <property type="entry name" value="PAS_fold_3"/>
</dbReference>